<accession>A0A0P9EI73</accession>
<dbReference type="PANTHER" id="PTHR43179:SF12">
    <property type="entry name" value="GALACTOFURANOSYLTRANSFERASE GLFT2"/>
    <property type="match status" value="1"/>
</dbReference>
<dbReference type="PANTHER" id="PTHR43179">
    <property type="entry name" value="RHAMNOSYLTRANSFERASE WBBL"/>
    <property type="match status" value="1"/>
</dbReference>
<dbReference type="CDD" id="cd04186">
    <property type="entry name" value="GT_2_like_c"/>
    <property type="match status" value="1"/>
</dbReference>
<dbReference type="Proteomes" id="UP000050482">
    <property type="component" value="Unassembled WGS sequence"/>
</dbReference>
<protein>
    <recommendedName>
        <fullName evidence="5">Glycosyltransferase 2-like domain-containing protein</fullName>
    </recommendedName>
</protein>
<dbReference type="OrthoDB" id="9771846at2"/>
<keyword evidence="4" id="KW-0808">Transferase</keyword>
<proteinExistence type="inferred from homology"/>
<evidence type="ECO:0000256" key="1">
    <source>
        <dbReference type="ARBA" id="ARBA00004776"/>
    </source>
</evidence>
<dbReference type="Pfam" id="PF00535">
    <property type="entry name" value="Glycos_transf_2"/>
    <property type="match status" value="1"/>
</dbReference>
<dbReference type="RefSeq" id="WP_054970524.1">
    <property type="nucleotide sequence ID" value="NZ_LJCO01000077.1"/>
</dbReference>
<feature type="domain" description="Glycosyltransferase 2-like" evidence="5">
    <location>
        <begin position="5"/>
        <end position="175"/>
    </location>
</feature>
<keyword evidence="7" id="KW-1185">Reference proteome</keyword>
<gene>
    <name evidence="6" type="ORF">AN477_17815</name>
</gene>
<dbReference type="InterPro" id="IPR001173">
    <property type="entry name" value="Glyco_trans_2-like"/>
</dbReference>
<evidence type="ECO:0000256" key="4">
    <source>
        <dbReference type="ARBA" id="ARBA00022679"/>
    </source>
</evidence>
<keyword evidence="3" id="KW-0328">Glycosyltransferase</keyword>
<sequence>MCGISVVIPSFNGLRYLVDCLRSLREQDPPFLEIIVVDNASSDGTQQYLCGQRDVIPLFNDTNEGFGRAVNRGIRMASGQYILLLNQDAVIEKNFAAHAMKAIQLFPDAGAISALLLQGDNPDLIDGAGDCLTLSFHPVKYGYGLPAVNFSLDSRHVTSGCAAACLYRRDALEQLGGFDEAIFAYLEDVDLGLRLVRAGYETILYPQMLGYHLGSTSTGSRLNEQTLYWSAKHQVYIYWKNLSWVARSLLCPIVLVSLVMRGTYYWVRHRKRSFLTGMVDGIGLIAQNKTISTGRRIKPLGVAFIASLAKDTKAVWLYRISRWRKRNLV</sequence>
<comment type="caution">
    <text evidence="6">The sequence shown here is derived from an EMBL/GenBank/DDBJ whole genome shotgun (WGS) entry which is preliminary data.</text>
</comment>
<dbReference type="PATRIC" id="fig|471514.4.peg.5038"/>
<dbReference type="STRING" id="471514.AN477_17815"/>
<comment type="pathway">
    <text evidence="1">Cell wall biogenesis; cell wall polysaccharide biosynthesis.</text>
</comment>
<dbReference type="AlphaFoldDB" id="A0A0P9EI73"/>
<evidence type="ECO:0000256" key="3">
    <source>
        <dbReference type="ARBA" id="ARBA00022676"/>
    </source>
</evidence>
<name>A0A0P9EI73_9BACL</name>
<dbReference type="GO" id="GO:0016757">
    <property type="term" value="F:glycosyltransferase activity"/>
    <property type="evidence" value="ECO:0007669"/>
    <property type="project" value="UniProtKB-KW"/>
</dbReference>
<evidence type="ECO:0000259" key="5">
    <source>
        <dbReference type="Pfam" id="PF00535"/>
    </source>
</evidence>
<evidence type="ECO:0000313" key="6">
    <source>
        <dbReference type="EMBL" id="KPV42446.1"/>
    </source>
</evidence>
<evidence type="ECO:0000313" key="7">
    <source>
        <dbReference type="Proteomes" id="UP000050482"/>
    </source>
</evidence>
<evidence type="ECO:0000256" key="2">
    <source>
        <dbReference type="ARBA" id="ARBA00006739"/>
    </source>
</evidence>
<dbReference type="Gene3D" id="3.90.550.10">
    <property type="entry name" value="Spore Coat Polysaccharide Biosynthesis Protein SpsA, Chain A"/>
    <property type="match status" value="1"/>
</dbReference>
<organism evidence="6 7">
    <name type="scientific">Alicyclobacillus ferrooxydans</name>
    <dbReference type="NCBI Taxonomy" id="471514"/>
    <lineage>
        <taxon>Bacteria</taxon>
        <taxon>Bacillati</taxon>
        <taxon>Bacillota</taxon>
        <taxon>Bacilli</taxon>
        <taxon>Bacillales</taxon>
        <taxon>Alicyclobacillaceae</taxon>
        <taxon>Alicyclobacillus</taxon>
    </lineage>
</organism>
<dbReference type="EMBL" id="LJCO01000077">
    <property type="protein sequence ID" value="KPV42446.1"/>
    <property type="molecule type" value="Genomic_DNA"/>
</dbReference>
<dbReference type="InterPro" id="IPR029044">
    <property type="entry name" value="Nucleotide-diphossugar_trans"/>
</dbReference>
<reference evidence="6 7" key="1">
    <citation type="submission" date="2015-09" db="EMBL/GenBank/DDBJ databases">
        <title>Draft genome sequence of Alicyclobacillus ferrooxydans DSM 22381.</title>
        <authorList>
            <person name="Hemp J."/>
        </authorList>
    </citation>
    <scope>NUCLEOTIDE SEQUENCE [LARGE SCALE GENOMIC DNA]</scope>
    <source>
        <strain evidence="6 7">TC-34</strain>
    </source>
</reference>
<comment type="similarity">
    <text evidence="2">Belongs to the glycosyltransferase 2 family.</text>
</comment>
<dbReference type="SUPFAM" id="SSF53448">
    <property type="entry name" value="Nucleotide-diphospho-sugar transferases"/>
    <property type="match status" value="1"/>
</dbReference>